<feature type="active site" evidence="4">
    <location>
        <position position="53"/>
    </location>
</feature>
<dbReference type="EC" id="3.6.1.7" evidence="2 4"/>
<evidence type="ECO:0000256" key="7">
    <source>
        <dbReference type="SAM" id="MobiDB-lite"/>
    </source>
</evidence>
<keyword evidence="4 5" id="KW-0378">Hydrolase</keyword>
<name>A0A6G4WA04_9HYPH</name>
<dbReference type="PROSITE" id="PS00150">
    <property type="entry name" value="ACYLPHOSPHATASE_1"/>
    <property type="match status" value="1"/>
</dbReference>
<dbReference type="InterPro" id="IPR017968">
    <property type="entry name" value="Acylphosphatase_CS"/>
</dbReference>
<evidence type="ECO:0000256" key="1">
    <source>
        <dbReference type="ARBA" id="ARBA00005614"/>
    </source>
</evidence>
<protein>
    <recommendedName>
        <fullName evidence="2 4">Acylphosphatase</fullName>
        <ecNumber evidence="2 4">3.6.1.7</ecNumber>
    </recommendedName>
</protein>
<dbReference type="Gene3D" id="3.30.70.100">
    <property type="match status" value="1"/>
</dbReference>
<dbReference type="PRINTS" id="PR00112">
    <property type="entry name" value="ACYLPHPHTASE"/>
</dbReference>
<sequence>MRQICKQRRMEAAVQGERKAMLVRISGRVQGVSFRIWTLEEAERLGLSGWVRNEADGSVKALIAGPETAVSAMLARFWKGPRGASVSGVVSESADPDQASAGFRITG</sequence>
<accession>A0A6G4WA04</accession>
<dbReference type="GO" id="GO:0003998">
    <property type="term" value="F:acylphosphatase activity"/>
    <property type="evidence" value="ECO:0007669"/>
    <property type="project" value="UniProtKB-EC"/>
</dbReference>
<organism evidence="9 10">
    <name type="scientific">Allomesorhizobium camelthorni</name>
    <dbReference type="NCBI Taxonomy" id="475069"/>
    <lineage>
        <taxon>Bacteria</taxon>
        <taxon>Pseudomonadati</taxon>
        <taxon>Pseudomonadota</taxon>
        <taxon>Alphaproteobacteria</taxon>
        <taxon>Hyphomicrobiales</taxon>
        <taxon>Phyllobacteriaceae</taxon>
        <taxon>Allomesorhizobium</taxon>
    </lineage>
</organism>
<comment type="similarity">
    <text evidence="1 6">Belongs to the acylphosphatase family.</text>
</comment>
<gene>
    <name evidence="9" type="ORF">G6N73_07590</name>
</gene>
<evidence type="ECO:0000256" key="6">
    <source>
        <dbReference type="RuleBase" id="RU004168"/>
    </source>
</evidence>
<comment type="catalytic activity">
    <reaction evidence="3 4 5">
        <text>an acyl phosphate + H2O = a carboxylate + phosphate + H(+)</text>
        <dbReference type="Rhea" id="RHEA:14965"/>
        <dbReference type="ChEBI" id="CHEBI:15377"/>
        <dbReference type="ChEBI" id="CHEBI:15378"/>
        <dbReference type="ChEBI" id="CHEBI:29067"/>
        <dbReference type="ChEBI" id="CHEBI:43474"/>
        <dbReference type="ChEBI" id="CHEBI:59918"/>
        <dbReference type="EC" id="3.6.1.7"/>
    </reaction>
</comment>
<dbReference type="PROSITE" id="PS51160">
    <property type="entry name" value="ACYLPHOSPHATASE_3"/>
    <property type="match status" value="1"/>
</dbReference>
<evidence type="ECO:0000313" key="9">
    <source>
        <dbReference type="EMBL" id="NGO51043.1"/>
    </source>
</evidence>
<dbReference type="SUPFAM" id="SSF54975">
    <property type="entry name" value="Acylphosphatase/BLUF domain-like"/>
    <property type="match status" value="1"/>
</dbReference>
<dbReference type="InterPro" id="IPR036046">
    <property type="entry name" value="Acylphosphatase-like_dom_sf"/>
</dbReference>
<dbReference type="NCBIfam" id="NF010999">
    <property type="entry name" value="PRK14425.1"/>
    <property type="match status" value="1"/>
</dbReference>
<dbReference type="PANTHER" id="PTHR47268">
    <property type="entry name" value="ACYLPHOSPHATASE"/>
    <property type="match status" value="1"/>
</dbReference>
<evidence type="ECO:0000256" key="2">
    <source>
        <dbReference type="ARBA" id="ARBA00012150"/>
    </source>
</evidence>
<dbReference type="PANTHER" id="PTHR47268:SF4">
    <property type="entry name" value="ACYLPHOSPHATASE"/>
    <property type="match status" value="1"/>
</dbReference>
<dbReference type="EMBL" id="JAAKZF010000006">
    <property type="protein sequence ID" value="NGO51043.1"/>
    <property type="molecule type" value="Genomic_DNA"/>
</dbReference>
<keyword evidence="10" id="KW-1185">Reference proteome</keyword>
<dbReference type="InterPro" id="IPR020456">
    <property type="entry name" value="Acylphosphatase"/>
</dbReference>
<evidence type="ECO:0000256" key="5">
    <source>
        <dbReference type="RuleBase" id="RU000553"/>
    </source>
</evidence>
<feature type="active site" evidence="4">
    <location>
        <position position="35"/>
    </location>
</feature>
<evidence type="ECO:0000313" key="10">
    <source>
        <dbReference type="Proteomes" id="UP001642900"/>
    </source>
</evidence>
<evidence type="ECO:0000256" key="3">
    <source>
        <dbReference type="ARBA" id="ARBA00047645"/>
    </source>
</evidence>
<feature type="domain" description="Acylphosphatase-like" evidence="8">
    <location>
        <begin position="20"/>
        <end position="107"/>
    </location>
</feature>
<dbReference type="PROSITE" id="PS00151">
    <property type="entry name" value="ACYLPHOSPHATASE_2"/>
    <property type="match status" value="1"/>
</dbReference>
<feature type="region of interest" description="Disordered" evidence="7">
    <location>
        <begin position="87"/>
        <end position="107"/>
    </location>
</feature>
<evidence type="ECO:0000256" key="4">
    <source>
        <dbReference type="PROSITE-ProRule" id="PRU00520"/>
    </source>
</evidence>
<dbReference type="AlphaFoldDB" id="A0A6G4WA04"/>
<dbReference type="Pfam" id="PF00708">
    <property type="entry name" value="Acylphosphatase"/>
    <property type="match status" value="1"/>
</dbReference>
<proteinExistence type="inferred from homology"/>
<reference evidence="9 10" key="1">
    <citation type="submission" date="2020-02" db="EMBL/GenBank/DDBJ databases">
        <title>Genome sequence of strain CCNWXJ40-4.</title>
        <authorList>
            <person name="Gao J."/>
            <person name="Sun J."/>
        </authorList>
    </citation>
    <scope>NUCLEOTIDE SEQUENCE [LARGE SCALE GENOMIC DNA]</scope>
    <source>
        <strain evidence="9 10">CCNWXJ 40-4</strain>
    </source>
</reference>
<dbReference type="Proteomes" id="UP001642900">
    <property type="component" value="Unassembled WGS sequence"/>
</dbReference>
<evidence type="ECO:0000259" key="8">
    <source>
        <dbReference type="PROSITE" id="PS51160"/>
    </source>
</evidence>
<dbReference type="InterPro" id="IPR001792">
    <property type="entry name" value="Acylphosphatase-like_dom"/>
</dbReference>
<comment type="caution">
    <text evidence="9">The sequence shown here is derived from an EMBL/GenBank/DDBJ whole genome shotgun (WGS) entry which is preliminary data.</text>
</comment>